<dbReference type="AlphaFoldDB" id="A0A2T0A243"/>
<feature type="compositionally biased region" description="Basic and acidic residues" evidence="1">
    <location>
        <begin position="1"/>
        <end position="12"/>
    </location>
</feature>
<feature type="compositionally biased region" description="Basic residues" evidence="1">
    <location>
        <begin position="62"/>
        <end position="73"/>
    </location>
</feature>
<organism evidence="2 3">
    <name type="scientific">Rhodotorula toruloides</name>
    <name type="common">Yeast</name>
    <name type="synonym">Rhodosporidium toruloides</name>
    <dbReference type="NCBI Taxonomy" id="5286"/>
    <lineage>
        <taxon>Eukaryota</taxon>
        <taxon>Fungi</taxon>
        <taxon>Dikarya</taxon>
        <taxon>Basidiomycota</taxon>
        <taxon>Pucciniomycotina</taxon>
        <taxon>Microbotryomycetes</taxon>
        <taxon>Sporidiobolales</taxon>
        <taxon>Sporidiobolaceae</taxon>
        <taxon>Rhodotorula</taxon>
    </lineage>
</organism>
<feature type="compositionally biased region" description="Low complexity" evidence="1">
    <location>
        <begin position="23"/>
        <end position="48"/>
    </location>
</feature>
<sequence>MHDEVAFARRPDPSSTRVRRSARNPSPSHASAAAPGARVEPASSAAARPPRRERSSFGTVVHRSRRSTTRRRGTPAVGLRSVGQLGDAAFPSVLACLSPRSRFALTRQVAGRAGQAGEHVREGPAERVLLVSASFARRALSSSSSDGRQASIRSRAALESCARLCLPP</sequence>
<feature type="region of interest" description="Disordered" evidence="1">
    <location>
        <begin position="1"/>
        <end position="79"/>
    </location>
</feature>
<reference evidence="2 3" key="1">
    <citation type="journal article" date="2018" name="Elife">
        <title>Functional genomics of lipid metabolism in the oleaginous yeast Rhodosporidium toruloides.</title>
        <authorList>
            <person name="Coradetti S.T."/>
            <person name="Pinel D."/>
            <person name="Geiselman G."/>
            <person name="Ito M."/>
            <person name="Mondo S."/>
            <person name="Reilly M.C."/>
            <person name="Cheng Y.F."/>
            <person name="Bauer S."/>
            <person name="Grigoriev I."/>
            <person name="Gladden J.M."/>
            <person name="Simmons B.A."/>
            <person name="Brem R."/>
            <person name="Arkin A.P."/>
            <person name="Skerker J.M."/>
        </authorList>
    </citation>
    <scope>NUCLEOTIDE SEQUENCE [LARGE SCALE GENOMIC DNA]</scope>
    <source>
        <strain evidence="2 3">NBRC 0880</strain>
    </source>
</reference>
<accession>A0A2T0A243</accession>
<protein>
    <submittedName>
        <fullName evidence="2">Uncharacterized protein</fullName>
    </submittedName>
</protein>
<dbReference type="Proteomes" id="UP000239560">
    <property type="component" value="Unassembled WGS sequence"/>
</dbReference>
<name>A0A2T0A243_RHOTO</name>
<evidence type="ECO:0000256" key="1">
    <source>
        <dbReference type="SAM" id="MobiDB-lite"/>
    </source>
</evidence>
<gene>
    <name evidence="2" type="ORF">AAT19DRAFT_9413</name>
</gene>
<comment type="caution">
    <text evidence="2">The sequence shown here is derived from an EMBL/GenBank/DDBJ whole genome shotgun (WGS) entry which is preliminary data.</text>
</comment>
<evidence type="ECO:0000313" key="2">
    <source>
        <dbReference type="EMBL" id="PRQ72074.1"/>
    </source>
</evidence>
<evidence type="ECO:0000313" key="3">
    <source>
        <dbReference type="Proteomes" id="UP000239560"/>
    </source>
</evidence>
<dbReference type="EMBL" id="LCTV02000010">
    <property type="protein sequence ID" value="PRQ72074.1"/>
    <property type="molecule type" value="Genomic_DNA"/>
</dbReference>
<proteinExistence type="predicted"/>